<sequence length="159" mass="17618">MRVIIVAVTFITFFVALGYAIPRHASCNLDWDVGVDCKTAGQKIVDQIKNWNNTECGTGEKCRYALISYDEQTLKGKHVTPVKHYVDDISMMFKASGSGCAIHGFSTSETWYAILDQSTNYCNLHNLITGSGLDQSPSFKETTSDAICTQYSSADCEKY</sequence>
<protein>
    <submittedName>
        <fullName evidence="2">Uncharacterized protein</fullName>
    </submittedName>
</protein>
<dbReference type="EMBL" id="JAWDGP010004263">
    <property type="protein sequence ID" value="KAK3766009.1"/>
    <property type="molecule type" value="Genomic_DNA"/>
</dbReference>
<dbReference type="AlphaFoldDB" id="A0AAE0ZAS0"/>
<feature type="signal peptide" evidence="1">
    <location>
        <begin position="1"/>
        <end position="20"/>
    </location>
</feature>
<reference evidence="2" key="1">
    <citation type="journal article" date="2023" name="G3 (Bethesda)">
        <title>A reference genome for the long-term kleptoplast-retaining sea slug Elysia crispata morphotype clarki.</title>
        <authorList>
            <person name="Eastman K.E."/>
            <person name="Pendleton A.L."/>
            <person name="Shaikh M.A."/>
            <person name="Suttiyut T."/>
            <person name="Ogas R."/>
            <person name="Tomko P."/>
            <person name="Gavelis G."/>
            <person name="Widhalm J.R."/>
            <person name="Wisecaver J.H."/>
        </authorList>
    </citation>
    <scope>NUCLEOTIDE SEQUENCE</scope>
    <source>
        <strain evidence="2">ECLA1</strain>
    </source>
</reference>
<gene>
    <name evidence="2" type="ORF">RRG08_002252</name>
</gene>
<dbReference type="PANTHER" id="PTHR38564">
    <property type="entry name" value="SI:CH73-250A16.5-RELATED"/>
    <property type="match status" value="1"/>
</dbReference>
<name>A0AAE0ZAS0_9GAST</name>
<evidence type="ECO:0000256" key="1">
    <source>
        <dbReference type="SAM" id="SignalP"/>
    </source>
</evidence>
<accession>A0AAE0ZAS0</accession>
<organism evidence="2 3">
    <name type="scientific">Elysia crispata</name>
    <name type="common">lettuce slug</name>
    <dbReference type="NCBI Taxonomy" id="231223"/>
    <lineage>
        <taxon>Eukaryota</taxon>
        <taxon>Metazoa</taxon>
        <taxon>Spiralia</taxon>
        <taxon>Lophotrochozoa</taxon>
        <taxon>Mollusca</taxon>
        <taxon>Gastropoda</taxon>
        <taxon>Heterobranchia</taxon>
        <taxon>Euthyneura</taxon>
        <taxon>Panpulmonata</taxon>
        <taxon>Sacoglossa</taxon>
        <taxon>Placobranchoidea</taxon>
        <taxon>Plakobranchidae</taxon>
        <taxon>Elysia</taxon>
    </lineage>
</organism>
<evidence type="ECO:0000313" key="2">
    <source>
        <dbReference type="EMBL" id="KAK3766009.1"/>
    </source>
</evidence>
<dbReference type="PANTHER" id="PTHR38564:SF2">
    <property type="entry name" value="WU:FC46H12 PRECURSOR"/>
    <property type="match status" value="1"/>
</dbReference>
<feature type="chain" id="PRO_5041910152" evidence="1">
    <location>
        <begin position="21"/>
        <end position="159"/>
    </location>
</feature>
<keyword evidence="1" id="KW-0732">Signal</keyword>
<dbReference type="Proteomes" id="UP001283361">
    <property type="component" value="Unassembled WGS sequence"/>
</dbReference>
<comment type="caution">
    <text evidence="2">The sequence shown here is derived from an EMBL/GenBank/DDBJ whole genome shotgun (WGS) entry which is preliminary data.</text>
</comment>
<evidence type="ECO:0000313" key="3">
    <source>
        <dbReference type="Proteomes" id="UP001283361"/>
    </source>
</evidence>
<proteinExistence type="predicted"/>
<keyword evidence="3" id="KW-1185">Reference proteome</keyword>